<evidence type="ECO:0000256" key="4">
    <source>
        <dbReference type="ARBA" id="ARBA00022729"/>
    </source>
</evidence>
<evidence type="ECO:0000256" key="3">
    <source>
        <dbReference type="ARBA" id="ARBA00022475"/>
    </source>
</evidence>
<protein>
    <submittedName>
        <fullName evidence="9">BMP family protein</fullName>
    </submittedName>
</protein>
<organism evidence="9 10">
    <name type="scientific">Paenibacillus residui</name>
    <dbReference type="NCBI Taxonomy" id="629724"/>
    <lineage>
        <taxon>Bacteria</taxon>
        <taxon>Bacillati</taxon>
        <taxon>Bacillota</taxon>
        <taxon>Bacilli</taxon>
        <taxon>Bacillales</taxon>
        <taxon>Paenibacillaceae</taxon>
        <taxon>Paenibacillus</taxon>
    </lineage>
</organism>
<evidence type="ECO:0000313" key="10">
    <source>
        <dbReference type="Proteomes" id="UP001597120"/>
    </source>
</evidence>
<accession>A0ABW3DHZ2</accession>
<keyword evidence="5" id="KW-0472">Membrane</keyword>
<feature type="signal peptide" evidence="7">
    <location>
        <begin position="1"/>
        <end position="21"/>
    </location>
</feature>
<evidence type="ECO:0000256" key="6">
    <source>
        <dbReference type="ARBA" id="ARBA00023288"/>
    </source>
</evidence>
<proteinExistence type="inferred from homology"/>
<evidence type="ECO:0000256" key="5">
    <source>
        <dbReference type="ARBA" id="ARBA00023136"/>
    </source>
</evidence>
<sequence>MKKTFLVLITLILFLAGCAGGGKDNNNPSGGSANSDGDKPADKKVAMVLPEKIGVNPFFQLMEEGLQKAGQEFNVKVKTIESADLNAFEQNMRAAIADKYDLIITATFQAEDALKKLAAENPNQAFAVVDTVVDLPNVRSVVFREYESSYLLGALVGLITEKNTVGMVAADDIPMIKKWTVPFEQGLKSTNPDAKFLVNYVGNFNDPARAKELALLQFSQGADFIVGAAAVGDLGVFEAAKEKGFYTSGQDMDHTGKDPEHIIMSQIKGTDTATYETIKDFVSGDFKLGTTVDYGLKENGVGLPFVTHETKTELSPFIGQENIDKVKAINEEIISGKLKIDNPLN</sequence>
<comment type="caution">
    <text evidence="9">The sequence shown here is derived from an EMBL/GenBank/DDBJ whole genome shotgun (WGS) entry which is preliminary data.</text>
</comment>
<dbReference type="CDD" id="cd06304">
    <property type="entry name" value="PBP1_BmpA_Med_PnrA-like"/>
    <property type="match status" value="1"/>
</dbReference>
<evidence type="ECO:0000256" key="2">
    <source>
        <dbReference type="ARBA" id="ARBA00008610"/>
    </source>
</evidence>
<dbReference type="InterPro" id="IPR028082">
    <property type="entry name" value="Peripla_BP_I"/>
</dbReference>
<evidence type="ECO:0000256" key="7">
    <source>
        <dbReference type="SAM" id="SignalP"/>
    </source>
</evidence>
<feature type="domain" description="ABC transporter substrate-binding protein PnrA-like" evidence="8">
    <location>
        <begin position="43"/>
        <end position="338"/>
    </location>
</feature>
<dbReference type="Pfam" id="PF02608">
    <property type="entry name" value="Bmp"/>
    <property type="match status" value="1"/>
</dbReference>
<comment type="subcellular location">
    <subcellularLocation>
        <location evidence="1">Cell membrane</location>
        <topology evidence="1">Lipid-anchor</topology>
    </subcellularLocation>
</comment>
<dbReference type="PANTHER" id="PTHR34296:SF2">
    <property type="entry name" value="ABC TRANSPORTER GUANOSINE-BINDING PROTEIN NUPN"/>
    <property type="match status" value="1"/>
</dbReference>
<dbReference type="SUPFAM" id="SSF53822">
    <property type="entry name" value="Periplasmic binding protein-like I"/>
    <property type="match status" value="1"/>
</dbReference>
<evidence type="ECO:0000259" key="8">
    <source>
        <dbReference type="Pfam" id="PF02608"/>
    </source>
</evidence>
<dbReference type="RefSeq" id="WP_144934841.1">
    <property type="nucleotide sequence ID" value="NZ_JBHTIU010000094.1"/>
</dbReference>
<evidence type="ECO:0000256" key="1">
    <source>
        <dbReference type="ARBA" id="ARBA00004193"/>
    </source>
</evidence>
<dbReference type="Proteomes" id="UP001597120">
    <property type="component" value="Unassembled WGS sequence"/>
</dbReference>
<reference evidence="10" key="1">
    <citation type="journal article" date="2019" name="Int. J. Syst. Evol. Microbiol.">
        <title>The Global Catalogue of Microorganisms (GCM) 10K type strain sequencing project: providing services to taxonomists for standard genome sequencing and annotation.</title>
        <authorList>
            <consortium name="The Broad Institute Genomics Platform"/>
            <consortium name="The Broad Institute Genome Sequencing Center for Infectious Disease"/>
            <person name="Wu L."/>
            <person name="Ma J."/>
        </authorList>
    </citation>
    <scope>NUCLEOTIDE SEQUENCE [LARGE SCALE GENOMIC DNA]</scope>
    <source>
        <strain evidence="10">CCUG 57263</strain>
    </source>
</reference>
<dbReference type="InterPro" id="IPR050957">
    <property type="entry name" value="BMP_lipoprotein"/>
</dbReference>
<dbReference type="PROSITE" id="PS51257">
    <property type="entry name" value="PROKAR_LIPOPROTEIN"/>
    <property type="match status" value="1"/>
</dbReference>
<keyword evidence="4 7" id="KW-0732">Signal</keyword>
<name>A0ABW3DHZ2_9BACL</name>
<dbReference type="Gene3D" id="3.40.50.2300">
    <property type="match status" value="2"/>
</dbReference>
<feature type="chain" id="PRO_5046361215" evidence="7">
    <location>
        <begin position="22"/>
        <end position="345"/>
    </location>
</feature>
<dbReference type="InterPro" id="IPR003760">
    <property type="entry name" value="PnrA-like"/>
</dbReference>
<keyword evidence="10" id="KW-1185">Reference proteome</keyword>
<comment type="similarity">
    <text evidence="2">Belongs to the BMP lipoprotein family.</text>
</comment>
<dbReference type="PANTHER" id="PTHR34296">
    <property type="entry name" value="TRANSCRIPTIONAL ACTIVATOR PROTEIN MED"/>
    <property type="match status" value="1"/>
</dbReference>
<keyword evidence="6" id="KW-0449">Lipoprotein</keyword>
<evidence type="ECO:0000313" key="9">
    <source>
        <dbReference type="EMBL" id="MFD0871953.1"/>
    </source>
</evidence>
<keyword evidence="3" id="KW-1003">Cell membrane</keyword>
<dbReference type="EMBL" id="JBHTIU010000094">
    <property type="protein sequence ID" value="MFD0871953.1"/>
    <property type="molecule type" value="Genomic_DNA"/>
</dbReference>
<gene>
    <name evidence="9" type="ORF">ACFQ03_22750</name>
</gene>